<dbReference type="GO" id="GO:0005576">
    <property type="term" value="C:extracellular region"/>
    <property type="evidence" value="ECO:0007669"/>
    <property type="project" value="TreeGrafter"/>
</dbReference>
<sequence length="327" mass="34916">MMAWLKSRNPLWVGVIGAAVIALLVAGSVAFGELGLGDARHEAEFAHSGGIRAGDEVRVAGMGVGEVTATRLDGDKVLVSFRTRRSVHLGTATRASIKLATLLGGRYLELSPLGEGDLSERIALARTSVPFDLQNVLQTGTPAVEQIDAVKLRESLQVLTDTFRGTPDAGRKALDGLSQVSEVVSKRQAQISQLISSADGITKLLNENRTQVFALMGQADVLLKKLVSRKQLITNILTDFQQLTTQLQGLLNDNRPQLQPLLANLGGVTDILERNNAAVSEALKLLAPAARYLTNSVGDGNYLTINLPYAIFPDNLLCLTGAVKGCK</sequence>
<dbReference type="RefSeq" id="WP_091299575.1">
    <property type="nucleotide sequence ID" value="NZ_FNON01000015.1"/>
</dbReference>
<dbReference type="Pfam" id="PF02470">
    <property type="entry name" value="MlaD"/>
    <property type="match status" value="1"/>
</dbReference>
<dbReference type="Proteomes" id="UP000199515">
    <property type="component" value="Unassembled WGS sequence"/>
</dbReference>
<dbReference type="InterPro" id="IPR003399">
    <property type="entry name" value="Mce/MlaD"/>
</dbReference>
<dbReference type="OrthoDB" id="5241191at2"/>
<dbReference type="InterPro" id="IPR052336">
    <property type="entry name" value="MlaD_Phospholipid_Transporter"/>
</dbReference>
<evidence type="ECO:0000313" key="4">
    <source>
        <dbReference type="Proteomes" id="UP000199515"/>
    </source>
</evidence>
<accession>A0A1H3SRW6</accession>
<organism evidence="3 4">
    <name type="scientific">Amycolatopsis xylanica</name>
    <dbReference type="NCBI Taxonomy" id="589385"/>
    <lineage>
        <taxon>Bacteria</taxon>
        <taxon>Bacillati</taxon>
        <taxon>Actinomycetota</taxon>
        <taxon>Actinomycetes</taxon>
        <taxon>Pseudonocardiales</taxon>
        <taxon>Pseudonocardiaceae</taxon>
        <taxon>Amycolatopsis</taxon>
    </lineage>
</organism>
<dbReference type="EMBL" id="FNON01000015">
    <property type="protein sequence ID" value="SDZ40281.1"/>
    <property type="molecule type" value="Genomic_DNA"/>
</dbReference>
<feature type="domain" description="Mammalian cell entry C-terminal" evidence="2">
    <location>
        <begin position="122"/>
        <end position="301"/>
    </location>
</feature>
<gene>
    <name evidence="3" type="ORF">SAMN05421504_11528</name>
</gene>
<evidence type="ECO:0000259" key="2">
    <source>
        <dbReference type="Pfam" id="PF11887"/>
    </source>
</evidence>
<dbReference type="InterPro" id="IPR024516">
    <property type="entry name" value="Mce_C"/>
</dbReference>
<dbReference type="InterPro" id="IPR005693">
    <property type="entry name" value="Mce"/>
</dbReference>
<reference evidence="3 4" key="1">
    <citation type="submission" date="2016-10" db="EMBL/GenBank/DDBJ databases">
        <authorList>
            <person name="de Groot N.N."/>
        </authorList>
    </citation>
    <scope>NUCLEOTIDE SEQUENCE [LARGE SCALE GENOMIC DNA]</scope>
    <source>
        <strain evidence="3 4">CPCC 202699</strain>
    </source>
</reference>
<dbReference type="AlphaFoldDB" id="A0A1H3SRW6"/>
<protein>
    <submittedName>
        <fullName evidence="3">Virulence factor Mce family protein</fullName>
    </submittedName>
</protein>
<feature type="domain" description="Mce/MlaD" evidence="1">
    <location>
        <begin position="42"/>
        <end position="112"/>
    </location>
</feature>
<evidence type="ECO:0000259" key="1">
    <source>
        <dbReference type="Pfam" id="PF02470"/>
    </source>
</evidence>
<dbReference type="Pfam" id="PF11887">
    <property type="entry name" value="Mce4_CUP1"/>
    <property type="match status" value="1"/>
</dbReference>
<proteinExistence type="predicted"/>
<dbReference type="NCBIfam" id="TIGR00996">
    <property type="entry name" value="Mtu_fam_mce"/>
    <property type="match status" value="1"/>
</dbReference>
<evidence type="ECO:0000313" key="3">
    <source>
        <dbReference type="EMBL" id="SDZ40281.1"/>
    </source>
</evidence>
<name>A0A1H3SRW6_9PSEU</name>
<dbReference type="PANTHER" id="PTHR33371:SF18">
    <property type="entry name" value="MCE-FAMILY PROTEIN MCE3C"/>
    <property type="match status" value="1"/>
</dbReference>
<dbReference type="PANTHER" id="PTHR33371">
    <property type="entry name" value="INTERMEMBRANE PHOSPHOLIPID TRANSPORT SYSTEM BINDING PROTEIN MLAD-RELATED"/>
    <property type="match status" value="1"/>
</dbReference>
<dbReference type="STRING" id="589385.SAMN05421504_11528"/>
<keyword evidence="4" id="KW-1185">Reference proteome</keyword>
<dbReference type="PRINTS" id="PR01782">
    <property type="entry name" value="MCEVIRFACTOR"/>
</dbReference>